<keyword evidence="2" id="KW-1133">Transmembrane helix</keyword>
<keyword evidence="2" id="KW-0472">Membrane</keyword>
<feature type="region of interest" description="Disordered" evidence="1">
    <location>
        <begin position="251"/>
        <end position="270"/>
    </location>
</feature>
<dbReference type="AlphaFoldDB" id="A0A7J7H8X4"/>
<keyword evidence="2" id="KW-0812">Transmembrane</keyword>
<sequence>MIVPKGYYSSGSLERRLGRSSDQTQRNYARAKEALLEPTTQKLARAKESSVERRTHTLSNIASISKHHNVGLVIWYLHIIIVLTSLLFGAKLTASVTVVKFPLPSAATVSTWLGSYASPELCKMRRSFPETPHCGKPKPMRRRRRLLWAFNAAGLKLEGEPEPERIADVLVSGDYGVHQGRQDTVIWWRSLQSWTARLCFSMLLEGPSWENRLDSFPASDKATDLIEERWESREVVVVEEKEEELRAHVVEKKSRESKKKSSKNEFRMEEAMREGGEVTVKLGSQDMDFADYYGGRAAQSARGRSKMQNCMSVVARSSQGILARARACSLEPRNARSSQGLRPYKNLKECIPHSSQGSVVRAKALVEIMKNTLLARASKASLEQASESGFLKEFVFFPI</sequence>
<evidence type="ECO:0000313" key="3">
    <source>
        <dbReference type="EMBL" id="KAF5949403.1"/>
    </source>
</evidence>
<reference evidence="3 4" key="2">
    <citation type="submission" date="2020-07" db="EMBL/GenBank/DDBJ databases">
        <title>Genome assembly of wild tea tree DASZ reveals pedigree and selection history of tea varieties.</title>
        <authorList>
            <person name="Zhang W."/>
        </authorList>
    </citation>
    <scope>NUCLEOTIDE SEQUENCE [LARGE SCALE GENOMIC DNA]</scope>
    <source>
        <strain evidence="4">cv. G240</strain>
        <tissue evidence="3">Leaf</tissue>
    </source>
</reference>
<comment type="caution">
    <text evidence="3">The sequence shown here is derived from an EMBL/GenBank/DDBJ whole genome shotgun (WGS) entry which is preliminary data.</text>
</comment>
<reference evidence="4" key="1">
    <citation type="journal article" date="2020" name="Nat. Commun.">
        <title>Genome assembly of wild tea tree DASZ reveals pedigree and selection history of tea varieties.</title>
        <authorList>
            <person name="Zhang W."/>
            <person name="Zhang Y."/>
            <person name="Qiu H."/>
            <person name="Guo Y."/>
            <person name="Wan H."/>
            <person name="Zhang X."/>
            <person name="Scossa F."/>
            <person name="Alseekh S."/>
            <person name="Zhang Q."/>
            <person name="Wang P."/>
            <person name="Xu L."/>
            <person name="Schmidt M.H."/>
            <person name="Jia X."/>
            <person name="Li D."/>
            <person name="Zhu A."/>
            <person name="Guo F."/>
            <person name="Chen W."/>
            <person name="Ni D."/>
            <person name="Usadel B."/>
            <person name="Fernie A.R."/>
            <person name="Wen W."/>
        </authorList>
    </citation>
    <scope>NUCLEOTIDE SEQUENCE [LARGE SCALE GENOMIC DNA]</scope>
    <source>
        <strain evidence="4">cv. G240</strain>
    </source>
</reference>
<dbReference type="Proteomes" id="UP000593564">
    <property type="component" value="Unassembled WGS sequence"/>
</dbReference>
<accession>A0A7J7H8X4</accession>
<gene>
    <name evidence="3" type="ORF">HYC85_011396</name>
</gene>
<evidence type="ECO:0000256" key="2">
    <source>
        <dbReference type="SAM" id="Phobius"/>
    </source>
</evidence>
<feature type="region of interest" description="Disordered" evidence="1">
    <location>
        <begin position="1"/>
        <end position="24"/>
    </location>
</feature>
<evidence type="ECO:0000256" key="1">
    <source>
        <dbReference type="SAM" id="MobiDB-lite"/>
    </source>
</evidence>
<protein>
    <submittedName>
        <fullName evidence="3">Uncharacterized protein</fullName>
    </submittedName>
</protein>
<feature type="transmembrane region" description="Helical" evidence="2">
    <location>
        <begin position="70"/>
        <end position="90"/>
    </location>
</feature>
<proteinExistence type="predicted"/>
<keyword evidence="4" id="KW-1185">Reference proteome</keyword>
<evidence type="ECO:0000313" key="4">
    <source>
        <dbReference type="Proteomes" id="UP000593564"/>
    </source>
</evidence>
<name>A0A7J7H8X4_CAMSI</name>
<organism evidence="3 4">
    <name type="scientific">Camellia sinensis</name>
    <name type="common">Tea plant</name>
    <name type="synonym">Thea sinensis</name>
    <dbReference type="NCBI Taxonomy" id="4442"/>
    <lineage>
        <taxon>Eukaryota</taxon>
        <taxon>Viridiplantae</taxon>
        <taxon>Streptophyta</taxon>
        <taxon>Embryophyta</taxon>
        <taxon>Tracheophyta</taxon>
        <taxon>Spermatophyta</taxon>
        <taxon>Magnoliopsida</taxon>
        <taxon>eudicotyledons</taxon>
        <taxon>Gunneridae</taxon>
        <taxon>Pentapetalae</taxon>
        <taxon>asterids</taxon>
        <taxon>Ericales</taxon>
        <taxon>Theaceae</taxon>
        <taxon>Camellia</taxon>
    </lineage>
</organism>
<dbReference type="EMBL" id="JACBKZ010000005">
    <property type="protein sequence ID" value="KAF5949403.1"/>
    <property type="molecule type" value="Genomic_DNA"/>
</dbReference>